<evidence type="ECO:0000256" key="7">
    <source>
        <dbReference type="ARBA" id="ARBA00023049"/>
    </source>
</evidence>
<dbReference type="CDD" id="cd08662">
    <property type="entry name" value="M13"/>
    <property type="match status" value="1"/>
</dbReference>
<evidence type="ECO:0000259" key="9">
    <source>
        <dbReference type="Pfam" id="PF01431"/>
    </source>
</evidence>
<dbReference type="PANTHER" id="PTHR11733">
    <property type="entry name" value="ZINC METALLOPROTEASE FAMILY M13 NEPRILYSIN-RELATED"/>
    <property type="match status" value="1"/>
</dbReference>
<keyword evidence="6" id="KW-0862">Zinc</keyword>
<sequence length="639" mass="71783">SKAVSIAFKITALVLLLGILGISIGVLIVDLNIRDDVEATVPPPSTLPTILPPTTATVPPAEDPNKNVPPGPVIQSTDKRFAKFQSISDLYEKWMNVSIDPCNDFYHYVCGKGQKNNEDSPFTISSIKDNQVAKQMWNADYWKNAPLPVKQAKWVHDKCSTDSTYTVADQQAKIKEMLTSFIAYTDLNVPFLTPDVATAKDKTKISKLMGYARGQYGAFNFLTAFVSVDFKDPDNAPYLYYIDQPLPIFVPGTYSDAKYPIVKKSLVQDVADVFTQTVLLINGKAPDAAKISKMADDVVEFDKVISTTMQQDATIRRQVERNYNPHTLADLNTKADQFDWVAFLQSAMTRLGNDPKAQAAGETKVIVMEEDITFKLLNDLIKKTDAATIVNYIYYNTIEKINAYVPPPPVIPKPATRATEEYRAVFNPDRKTLTGMLRKPDAPDTRMLETTCAALMETLLPWAATRMYVDTDIPDKKARATLKQNIAEIANWIFFGFRSQLDQLNWMDPESKQGAFDKLNNIQLNVAFPDWVTDDKKLTDFYAGIGITENDNFMNQWIKLTDYRLYKEVEPIVTDPARDRTDFSSFIGVTNAWYQPQMNSITFPEGILQEPFYDPNYPIATIFGGLGAISGHELTHGFD</sequence>
<comment type="similarity">
    <text evidence="2">Belongs to the peptidase M13 family.</text>
</comment>
<dbReference type="PRINTS" id="PR00786">
    <property type="entry name" value="NEPRILYSIN"/>
</dbReference>
<feature type="non-terminal residue" evidence="11">
    <location>
        <position position="639"/>
    </location>
</feature>
<evidence type="ECO:0000313" key="11">
    <source>
        <dbReference type="EMBL" id="GMR61670.1"/>
    </source>
</evidence>
<keyword evidence="3" id="KW-0645">Protease</keyword>
<dbReference type="PROSITE" id="PS51885">
    <property type="entry name" value="NEPRILYSIN"/>
    <property type="match status" value="1"/>
</dbReference>
<feature type="domain" description="Peptidase M13 N-terminal" evidence="10">
    <location>
        <begin position="101"/>
        <end position="529"/>
    </location>
</feature>
<evidence type="ECO:0000256" key="2">
    <source>
        <dbReference type="ARBA" id="ARBA00007357"/>
    </source>
</evidence>
<accession>A0AAN5DFB4</accession>
<keyword evidence="4" id="KW-0479">Metal-binding</keyword>
<dbReference type="Pfam" id="PF05649">
    <property type="entry name" value="Peptidase_M13_N"/>
    <property type="match status" value="1"/>
</dbReference>
<dbReference type="Proteomes" id="UP001328107">
    <property type="component" value="Unassembled WGS sequence"/>
</dbReference>
<dbReference type="Gene3D" id="1.10.1380.10">
    <property type="entry name" value="Neutral endopeptidase , domain2"/>
    <property type="match status" value="1"/>
</dbReference>
<evidence type="ECO:0000256" key="1">
    <source>
        <dbReference type="ARBA" id="ARBA00001947"/>
    </source>
</evidence>
<dbReference type="GO" id="GO:0046872">
    <property type="term" value="F:metal ion binding"/>
    <property type="evidence" value="ECO:0007669"/>
    <property type="project" value="UniProtKB-KW"/>
</dbReference>
<keyword evidence="8" id="KW-0472">Membrane</keyword>
<reference evidence="12" key="1">
    <citation type="submission" date="2022-10" db="EMBL/GenBank/DDBJ databases">
        <title>Genome assembly of Pristionchus species.</title>
        <authorList>
            <person name="Yoshida K."/>
            <person name="Sommer R.J."/>
        </authorList>
    </citation>
    <scope>NUCLEOTIDE SEQUENCE [LARGE SCALE GENOMIC DNA]</scope>
    <source>
        <strain evidence="12">RS5460</strain>
    </source>
</reference>
<dbReference type="Pfam" id="PF01431">
    <property type="entry name" value="Peptidase_M13"/>
    <property type="match status" value="1"/>
</dbReference>
<keyword evidence="12" id="KW-1185">Reference proteome</keyword>
<evidence type="ECO:0000256" key="5">
    <source>
        <dbReference type="ARBA" id="ARBA00022801"/>
    </source>
</evidence>
<dbReference type="InterPro" id="IPR024079">
    <property type="entry name" value="MetalloPept_cat_dom_sf"/>
</dbReference>
<name>A0AAN5DFB4_9BILA</name>
<evidence type="ECO:0000256" key="6">
    <source>
        <dbReference type="ARBA" id="ARBA00022833"/>
    </source>
</evidence>
<protein>
    <recommendedName>
        <fullName evidence="13">Peptidase</fullName>
    </recommendedName>
</protein>
<feature type="transmembrane region" description="Helical" evidence="8">
    <location>
        <begin position="12"/>
        <end position="33"/>
    </location>
</feature>
<dbReference type="GO" id="GO:0016485">
    <property type="term" value="P:protein processing"/>
    <property type="evidence" value="ECO:0007669"/>
    <property type="project" value="TreeGrafter"/>
</dbReference>
<dbReference type="InterPro" id="IPR042089">
    <property type="entry name" value="Peptidase_M13_dom_2"/>
</dbReference>
<evidence type="ECO:0000259" key="10">
    <source>
        <dbReference type="Pfam" id="PF05649"/>
    </source>
</evidence>
<dbReference type="InterPro" id="IPR000718">
    <property type="entry name" value="Peptidase_M13"/>
</dbReference>
<gene>
    <name evidence="11" type="ORF">PMAYCL1PPCAC_31865</name>
</gene>
<feature type="non-terminal residue" evidence="11">
    <location>
        <position position="1"/>
    </location>
</feature>
<keyword evidence="8" id="KW-0812">Transmembrane</keyword>
<dbReference type="GO" id="GO:0004222">
    <property type="term" value="F:metalloendopeptidase activity"/>
    <property type="evidence" value="ECO:0007669"/>
    <property type="project" value="InterPro"/>
</dbReference>
<evidence type="ECO:0000313" key="12">
    <source>
        <dbReference type="Proteomes" id="UP001328107"/>
    </source>
</evidence>
<organism evidence="11 12">
    <name type="scientific">Pristionchus mayeri</name>
    <dbReference type="NCBI Taxonomy" id="1317129"/>
    <lineage>
        <taxon>Eukaryota</taxon>
        <taxon>Metazoa</taxon>
        <taxon>Ecdysozoa</taxon>
        <taxon>Nematoda</taxon>
        <taxon>Chromadorea</taxon>
        <taxon>Rhabditida</taxon>
        <taxon>Rhabditina</taxon>
        <taxon>Diplogasteromorpha</taxon>
        <taxon>Diplogasteroidea</taxon>
        <taxon>Neodiplogasteridae</taxon>
        <taxon>Pristionchus</taxon>
    </lineage>
</organism>
<comment type="cofactor">
    <cofactor evidence="1">
        <name>Zn(2+)</name>
        <dbReference type="ChEBI" id="CHEBI:29105"/>
    </cofactor>
</comment>
<dbReference type="PANTHER" id="PTHR11733:SF240">
    <property type="entry name" value="GH14155P-RELATED"/>
    <property type="match status" value="1"/>
</dbReference>
<dbReference type="Gene3D" id="3.40.390.10">
    <property type="entry name" value="Collagenase (Catalytic Domain)"/>
    <property type="match status" value="1"/>
</dbReference>
<evidence type="ECO:0008006" key="13">
    <source>
        <dbReference type="Google" id="ProtNLM"/>
    </source>
</evidence>
<proteinExistence type="inferred from homology"/>
<dbReference type="GO" id="GO:0005886">
    <property type="term" value="C:plasma membrane"/>
    <property type="evidence" value="ECO:0007669"/>
    <property type="project" value="TreeGrafter"/>
</dbReference>
<evidence type="ECO:0000256" key="3">
    <source>
        <dbReference type="ARBA" id="ARBA00022670"/>
    </source>
</evidence>
<keyword evidence="7" id="KW-0482">Metalloprotease</keyword>
<feature type="domain" description="Peptidase M13 C-terminal" evidence="9">
    <location>
        <begin position="591"/>
        <end position="639"/>
    </location>
</feature>
<evidence type="ECO:0000256" key="8">
    <source>
        <dbReference type="SAM" id="Phobius"/>
    </source>
</evidence>
<dbReference type="SUPFAM" id="SSF55486">
    <property type="entry name" value="Metalloproteases ('zincins'), catalytic domain"/>
    <property type="match status" value="1"/>
</dbReference>
<keyword evidence="5" id="KW-0378">Hydrolase</keyword>
<dbReference type="InterPro" id="IPR008753">
    <property type="entry name" value="Peptidase_M13_N"/>
</dbReference>
<evidence type="ECO:0000256" key="4">
    <source>
        <dbReference type="ARBA" id="ARBA00022723"/>
    </source>
</evidence>
<keyword evidence="8" id="KW-1133">Transmembrane helix</keyword>
<dbReference type="EMBL" id="BTRK01000006">
    <property type="protein sequence ID" value="GMR61670.1"/>
    <property type="molecule type" value="Genomic_DNA"/>
</dbReference>
<dbReference type="InterPro" id="IPR018497">
    <property type="entry name" value="Peptidase_M13_C"/>
</dbReference>
<dbReference type="AlphaFoldDB" id="A0AAN5DFB4"/>
<comment type="caution">
    <text evidence="11">The sequence shown here is derived from an EMBL/GenBank/DDBJ whole genome shotgun (WGS) entry which is preliminary data.</text>
</comment>